<feature type="region of interest" description="Disordered" evidence="1">
    <location>
        <begin position="236"/>
        <end position="268"/>
    </location>
</feature>
<sequence>MKILRQSGSRKYIILFIMLCSFLILWPNHSKSIAASTLQKVYDNASLLTDEERQDLEKMCDTYGDSNNTDIIIITEDSIGNQTTKLYLEKFYDQNIKKASAYDGNCALLLITMDESNRGFQIQGYGDNPNSTQYYLDGERIDHIISKVKPLLSNGKYYDAMKQYINMVDDYVGMKYQHIYNQLWFQLLVSLGIGTIAVSIMIFNSGGKVTVNSGTYLDQNHSKILDQRDDYIRTTITRTEKPKNNDNGGDSSGTSPGGSSHSGGGSSF</sequence>
<dbReference type="KEGG" id="ahb:bsdtb5_09190"/>
<organism evidence="4 5">
    <name type="scientific">Anaeromicropila herbilytica</name>
    <dbReference type="NCBI Taxonomy" id="2785025"/>
    <lineage>
        <taxon>Bacteria</taxon>
        <taxon>Bacillati</taxon>
        <taxon>Bacillota</taxon>
        <taxon>Clostridia</taxon>
        <taxon>Lachnospirales</taxon>
        <taxon>Lachnospiraceae</taxon>
        <taxon>Anaeromicropila</taxon>
    </lineage>
</organism>
<feature type="transmembrane region" description="Helical" evidence="2">
    <location>
        <begin position="183"/>
        <end position="203"/>
    </location>
</feature>
<dbReference type="Proteomes" id="UP000595897">
    <property type="component" value="Chromosome"/>
</dbReference>
<keyword evidence="2" id="KW-0812">Transmembrane</keyword>
<dbReference type="InterPro" id="IPR007621">
    <property type="entry name" value="TPM_dom"/>
</dbReference>
<reference evidence="4 5" key="1">
    <citation type="submission" date="2020-11" db="EMBL/GenBank/DDBJ databases">
        <title>Draft genome sequencing of a Lachnospiraceae strain isolated from anoxic soil subjected to BSD treatment.</title>
        <authorList>
            <person name="Uek A."/>
            <person name="Tonouchi A."/>
        </authorList>
    </citation>
    <scope>NUCLEOTIDE SEQUENCE [LARGE SCALE GENOMIC DNA]</scope>
    <source>
        <strain evidence="4 5">TB5</strain>
    </source>
</reference>
<dbReference type="EMBL" id="AP024169">
    <property type="protein sequence ID" value="BCN29624.1"/>
    <property type="molecule type" value="Genomic_DNA"/>
</dbReference>
<feature type="domain" description="TPM" evidence="3">
    <location>
        <begin position="41"/>
        <end position="170"/>
    </location>
</feature>
<dbReference type="Gene3D" id="3.10.310.50">
    <property type="match status" value="1"/>
</dbReference>
<dbReference type="Pfam" id="PF04536">
    <property type="entry name" value="TPM_phosphatase"/>
    <property type="match status" value="1"/>
</dbReference>
<dbReference type="AlphaFoldDB" id="A0A7R7EJ15"/>
<gene>
    <name evidence="4" type="primary">ydjH</name>
    <name evidence="4" type="ORF">bsdtb5_09190</name>
</gene>
<keyword evidence="5" id="KW-1185">Reference proteome</keyword>
<evidence type="ECO:0000259" key="3">
    <source>
        <dbReference type="Pfam" id="PF04536"/>
    </source>
</evidence>
<dbReference type="RefSeq" id="WP_271714893.1">
    <property type="nucleotide sequence ID" value="NZ_AP024169.1"/>
</dbReference>
<feature type="transmembrane region" description="Helical" evidence="2">
    <location>
        <begin position="12"/>
        <end position="29"/>
    </location>
</feature>
<proteinExistence type="predicted"/>
<evidence type="ECO:0000256" key="2">
    <source>
        <dbReference type="SAM" id="Phobius"/>
    </source>
</evidence>
<keyword evidence="2" id="KW-1133">Transmembrane helix</keyword>
<evidence type="ECO:0000313" key="5">
    <source>
        <dbReference type="Proteomes" id="UP000595897"/>
    </source>
</evidence>
<protein>
    <submittedName>
        <fullName evidence="4">UPF0603 protein YdjH</fullName>
    </submittedName>
</protein>
<feature type="compositionally biased region" description="Low complexity" evidence="1">
    <location>
        <begin position="248"/>
        <end position="259"/>
    </location>
</feature>
<accession>A0A7R7EJ15</accession>
<evidence type="ECO:0000313" key="4">
    <source>
        <dbReference type="EMBL" id="BCN29624.1"/>
    </source>
</evidence>
<name>A0A7R7EJ15_9FIRM</name>
<keyword evidence="2" id="KW-0472">Membrane</keyword>
<evidence type="ECO:0000256" key="1">
    <source>
        <dbReference type="SAM" id="MobiDB-lite"/>
    </source>
</evidence>